<evidence type="ECO:0000256" key="1">
    <source>
        <dbReference type="ARBA" id="ARBA00004496"/>
    </source>
</evidence>
<dbReference type="Ensembl" id="ENSAZOT00000020417.1">
    <property type="protein sequence ID" value="ENSAZOP00000019004.1"/>
    <property type="gene ID" value="ENSAZOG00000012041.1"/>
</dbReference>
<dbReference type="FunFam" id="2.30.30.40:FF:000029">
    <property type="entry name" value="myc box-dependent-interacting protein 1 isoform X2"/>
    <property type="match status" value="1"/>
</dbReference>
<reference evidence="9" key="1">
    <citation type="submission" date="2025-08" db="UniProtKB">
        <authorList>
            <consortium name="Ensembl"/>
        </authorList>
    </citation>
    <scope>IDENTIFICATION</scope>
</reference>
<dbReference type="CDD" id="cd12139">
    <property type="entry name" value="SH3_Bin1"/>
    <property type="match status" value="1"/>
</dbReference>
<dbReference type="PRINTS" id="PR01251">
    <property type="entry name" value="AMPHIPHYSIN"/>
</dbReference>
<feature type="domain" description="BAR" evidence="8">
    <location>
        <begin position="29"/>
        <end position="245"/>
    </location>
</feature>
<feature type="compositionally biased region" description="Low complexity" evidence="6">
    <location>
        <begin position="355"/>
        <end position="378"/>
    </location>
</feature>
<dbReference type="GO" id="GO:0030100">
    <property type="term" value="P:regulation of endocytosis"/>
    <property type="evidence" value="ECO:0007669"/>
    <property type="project" value="InterPro"/>
</dbReference>
<dbReference type="GO" id="GO:0008021">
    <property type="term" value="C:synaptic vesicle"/>
    <property type="evidence" value="ECO:0007669"/>
    <property type="project" value="TreeGrafter"/>
</dbReference>
<evidence type="ECO:0000256" key="3">
    <source>
        <dbReference type="ARBA" id="ARBA00022490"/>
    </source>
</evidence>
<evidence type="ECO:0000259" key="8">
    <source>
        <dbReference type="PROSITE" id="PS51021"/>
    </source>
</evidence>
<dbReference type="PANTHER" id="PTHR46514:SF4">
    <property type="entry name" value="MYC BOX-DEPENDENT-INTERACTING PROTEIN 1"/>
    <property type="match status" value="1"/>
</dbReference>
<dbReference type="InterPro" id="IPR003005">
    <property type="entry name" value="Amphiphysin"/>
</dbReference>
<dbReference type="AlphaFoldDB" id="A0A8B9VB54"/>
<evidence type="ECO:0000256" key="2">
    <source>
        <dbReference type="ARBA" id="ARBA00022443"/>
    </source>
</evidence>
<sequence length="493" mass="54304">MAELGSKGVTAGKIASNVQKKLTRAQEKVLQKLGKADETKDEQFEQCVQNFNKQLSEGTRLQKDLRTYLASVKAMHEASKKLTECLQEVYEPDWPGRDDTNKIAENNDLLWTDFHQKLVDQALLTMDTYLGQFPDIKSRIAKRGRKLVDYDSARHHFEALQTAKKKDETKIAKAEEELVKAQKVFEEMNVDLQEELPSLWNSRVGFYVNTFQSIAGLEENFHKEMSKLNQNLHDVLLGLDKQYSGNAFPIKAQPRKKTKLFARLRKKMSSDSTPAKANKSPSPPPDGSPITSPETKTVNHELEPSTLEAPGASIPKSPSQFDAPGPFQEGASLLDLDFDPIKPDATVGKTPTPASQPAEAAHAGAEAAGSEAAAGAEASKTEADSGSTSLPAVVVETFPATVNGTVEGGASSERADMPPGFLFKVQAMHDYTATDSDELQLKAGDVVLVIPFENPEEQDEGWLMGVKESDWIQRKELDQCRGVFPENFTERVQ</sequence>
<organism evidence="9 10">
    <name type="scientific">Anas zonorhyncha</name>
    <name type="common">Eastern spot-billed duck</name>
    <dbReference type="NCBI Taxonomy" id="75864"/>
    <lineage>
        <taxon>Eukaryota</taxon>
        <taxon>Metazoa</taxon>
        <taxon>Chordata</taxon>
        <taxon>Craniata</taxon>
        <taxon>Vertebrata</taxon>
        <taxon>Euteleostomi</taxon>
        <taxon>Archelosauria</taxon>
        <taxon>Archosauria</taxon>
        <taxon>Dinosauria</taxon>
        <taxon>Saurischia</taxon>
        <taxon>Theropoda</taxon>
        <taxon>Coelurosauria</taxon>
        <taxon>Aves</taxon>
        <taxon>Neognathae</taxon>
        <taxon>Galloanserae</taxon>
        <taxon>Anseriformes</taxon>
        <taxon>Anatidae</taxon>
        <taxon>Anatinae</taxon>
        <taxon>Anas</taxon>
    </lineage>
</organism>
<evidence type="ECO:0000313" key="9">
    <source>
        <dbReference type="Ensembl" id="ENSAZOP00000019004.1"/>
    </source>
</evidence>
<dbReference type="InterPro" id="IPR035471">
    <property type="entry name" value="Amphiphysin-2_SH3"/>
</dbReference>
<keyword evidence="10" id="KW-1185">Reference proteome</keyword>
<keyword evidence="3" id="KW-0963">Cytoplasm</keyword>
<dbReference type="CDD" id="cd07611">
    <property type="entry name" value="BAR_Amphiphysin_I_II"/>
    <property type="match status" value="1"/>
</dbReference>
<dbReference type="InterPro" id="IPR004148">
    <property type="entry name" value="BAR_dom"/>
</dbReference>
<dbReference type="InterPro" id="IPR003023">
    <property type="entry name" value="Amphiphysin_2"/>
</dbReference>
<dbReference type="InterPro" id="IPR001452">
    <property type="entry name" value="SH3_domain"/>
</dbReference>
<dbReference type="SMART" id="SM00326">
    <property type="entry name" value="SH3"/>
    <property type="match status" value="1"/>
</dbReference>
<feature type="region of interest" description="Disordered" evidence="6">
    <location>
        <begin position="265"/>
        <end position="388"/>
    </location>
</feature>
<protein>
    <submittedName>
        <fullName evidence="9">Bridging integrator 1</fullName>
    </submittedName>
</protein>
<dbReference type="Pfam" id="PF14604">
    <property type="entry name" value="SH3_9"/>
    <property type="match status" value="1"/>
</dbReference>
<feature type="domain" description="SH3" evidence="7">
    <location>
        <begin position="420"/>
        <end position="493"/>
    </location>
</feature>
<dbReference type="GO" id="GO:0005886">
    <property type="term" value="C:plasma membrane"/>
    <property type="evidence" value="ECO:0007669"/>
    <property type="project" value="TreeGrafter"/>
</dbReference>
<dbReference type="PROSITE" id="PS51021">
    <property type="entry name" value="BAR"/>
    <property type="match status" value="1"/>
</dbReference>
<proteinExistence type="predicted"/>
<dbReference type="Gene3D" id="2.30.30.40">
    <property type="entry name" value="SH3 Domains"/>
    <property type="match status" value="1"/>
</dbReference>
<dbReference type="PANTHER" id="PTHR46514">
    <property type="entry name" value="AMPHIPHYSIN"/>
    <property type="match status" value="1"/>
</dbReference>
<dbReference type="SUPFAM" id="SSF50044">
    <property type="entry name" value="SH3-domain"/>
    <property type="match status" value="1"/>
</dbReference>
<dbReference type="Pfam" id="PF03114">
    <property type="entry name" value="BAR"/>
    <property type="match status" value="1"/>
</dbReference>
<dbReference type="Proteomes" id="UP000694549">
    <property type="component" value="Unplaced"/>
</dbReference>
<dbReference type="PRINTS" id="PR01253">
    <property type="entry name" value="AMPHIPHYSIN2"/>
</dbReference>
<evidence type="ECO:0000256" key="4">
    <source>
        <dbReference type="PROSITE-ProRule" id="PRU00192"/>
    </source>
</evidence>
<dbReference type="Gene3D" id="1.20.1270.60">
    <property type="entry name" value="Arfaptin homology (AH) domain/BAR domain"/>
    <property type="match status" value="1"/>
</dbReference>
<dbReference type="InterPro" id="IPR027267">
    <property type="entry name" value="AH/BAR_dom_sf"/>
</dbReference>
<evidence type="ECO:0000256" key="6">
    <source>
        <dbReference type="SAM" id="MobiDB-lite"/>
    </source>
</evidence>
<evidence type="ECO:0000259" key="7">
    <source>
        <dbReference type="PROSITE" id="PS50002"/>
    </source>
</evidence>
<accession>A0A8B9VB54</accession>
<name>A0A8B9VB54_9AVES</name>
<reference evidence="9" key="2">
    <citation type="submission" date="2025-09" db="UniProtKB">
        <authorList>
            <consortium name="Ensembl"/>
        </authorList>
    </citation>
    <scope>IDENTIFICATION</scope>
</reference>
<dbReference type="PROSITE" id="PS50002">
    <property type="entry name" value="SH3"/>
    <property type="match status" value="1"/>
</dbReference>
<keyword evidence="2 4" id="KW-0728">SH3 domain</keyword>
<evidence type="ECO:0000256" key="5">
    <source>
        <dbReference type="SAM" id="Coils"/>
    </source>
</evidence>
<feature type="coiled-coil region" evidence="5">
    <location>
        <begin position="157"/>
        <end position="191"/>
    </location>
</feature>
<dbReference type="InterPro" id="IPR036028">
    <property type="entry name" value="SH3-like_dom_sf"/>
</dbReference>
<dbReference type="FunFam" id="1.20.1270.60:FF:000007">
    <property type="entry name" value="Bridging integrator 1, isoform CRA_e"/>
    <property type="match status" value="1"/>
</dbReference>
<dbReference type="SMART" id="SM00721">
    <property type="entry name" value="BAR"/>
    <property type="match status" value="1"/>
</dbReference>
<dbReference type="PRINTS" id="PR00452">
    <property type="entry name" value="SH3DOMAIN"/>
</dbReference>
<dbReference type="GO" id="GO:0005543">
    <property type="term" value="F:phospholipid binding"/>
    <property type="evidence" value="ECO:0007669"/>
    <property type="project" value="TreeGrafter"/>
</dbReference>
<comment type="subcellular location">
    <subcellularLocation>
        <location evidence="1">Cytoplasm</location>
    </subcellularLocation>
</comment>
<evidence type="ECO:0000313" key="10">
    <source>
        <dbReference type="Proteomes" id="UP000694549"/>
    </source>
</evidence>
<dbReference type="SUPFAM" id="SSF103657">
    <property type="entry name" value="BAR/IMD domain-like"/>
    <property type="match status" value="1"/>
</dbReference>
<keyword evidence="5" id="KW-0175">Coiled coil</keyword>
<dbReference type="GO" id="GO:0048156">
    <property type="term" value="F:tau protein binding"/>
    <property type="evidence" value="ECO:0007669"/>
    <property type="project" value="TreeGrafter"/>
</dbReference>